<evidence type="ECO:0000256" key="1">
    <source>
        <dbReference type="ARBA" id="ARBA00011955"/>
    </source>
</evidence>
<keyword evidence="12" id="KW-0449">Lipoprotein</keyword>
<evidence type="ECO:0000256" key="4">
    <source>
        <dbReference type="ARBA" id="ARBA00022679"/>
    </source>
</evidence>
<feature type="binding site" evidence="11">
    <location>
        <position position="305"/>
    </location>
    <ligand>
        <name>Mg(2+)</name>
        <dbReference type="ChEBI" id="CHEBI:18420"/>
    </ligand>
</feature>
<evidence type="ECO:0000256" key="8">
    <source>
        <dbReference type="ARBA" id="ARBA00031306"/>
    </source>
</evidence>
<feature type="binding site" evidence="11">
    <location>
        <position position="186"/>
    </location>
    <ligand>
        <name>Mg(2+)</name>
        <dbReference type="ChEBI" id="CHEBI:18420"/>
    </ligand>
</feature>
<evidence type="ECO:0000256" key="12">
    <source>
        <dbReference type="RuleBase" id="RU363002"/>
    </source>
</evidence>
<dbReference type="PROSITE" id="PS51257">
    <property type="entry name" value="PROKAR_LIPOPROTEIN"/>
    <property type="match status" value="1"/>
</dbReference>
<dbReference type="AlphaFoldDB" id="A0A926EX25"/>
<evidence type="ECO:0000256" key="2">
    <source>
        <dbReference type="ARBA" id="ARBA00016337"/>
    </source>
</evidence>
<organism evidence="13 14">
    <name type="scientific">Paratissierella segnis</name>
    <dbReference type="NCBI Taxonomy" id="2763679"/>
    <lineage>
        <taxon>Bacteria</taxon>
        <taxon>Bacillati</taxon>
        <taxon>Bacillota</taxon>
        <taxon>Tissierellia</taxon>
        <taxon>Tissierellales</taxon>
        <taxon>Tissierellaceae</taxon>
        <taxon>Paratissierella</taxon>
    </lineage>
</organism>
<keyword evidence="12" id="KW-0997">Cell inner membrane</keyword>
<evidence type="ECO:0000256" key="3">
    <source>
        <dbReference type="ARBA" id="ARBA00022630"/>
    </source>
</evidence>
<comment type="cofactor">
    <cofactor evidence="11">
        <name>Mg(2+)</name>
        <dbReference type="ChEBI" id="CHEBI:18420"/>
    </cofactor>
    <cofactor evidence="11">
        <name>Mn(2+)</name>
        <dbReference type="ChEBI" id="CHEBI:29035"/>
    </cofactor>
    <text evidence="11">Magnesium. Can also use manganese.</text>
</comment>
<keyword evidence="5 10" id="KW-0479">Metal-binding</keyword>
<comment type="similarity">
    <text evidence="10 12">Belongs to the ApbE family.</text>
</comment>
<dbReference type="InterPro" id="IPR003374">
    <property type="entry name" value="ApbE-like_sf"/>
</dbReference>
<keyword evidence="7 10" id="KW-0460">Magnesium</keyword>
<dbReference type="SUPFAM" id="SSF143631">
    <property type="entry name" value="ApbE-like"/>
    <property type="match status" value="1"/>
</dbReference>
<dbReference type="Gene3D" id="3.10.520.10">
    <property type="entry name" value="ApbE-like domains"/>
    <property type="match status" value="1"/>
</dbReference>
<comment type="subcellular location">
    <subcellularLocation>
        <location evidence="12">Cell inner membrane</location>
        <topology evidence="12">Lipid-anchor</topology>
        <orientation evidence="12">Periplasmic side</orientation>
    </subcellularLocation>
</comment>
<dbReference type="GO" id="GO:0005886">
    <property type="term" value="C:plasma membrane"/>
    <property type="evidence" value="ECO:0007669"/>
    <property type="project" value="UniProtKB-SubCell"/>
</dbReference>
<comment type="caution">
    <text evidence="13">The sequence shown here is derived from an EMBL/GenBank/DDBJ whole genome shotgun (WGS) entry which is preliminary data.</text>
</comment>
<proteinExistence type="inferred from homology"/>
<accession>A0A926EX25</accession>
<evidence type="ECO:0000256" key="11">
    <source>
        <dbReference type="PIRSR" id="PIRSR006268-2"/>
    </source>
</evidence>
<dbReference type="PIRSF" id="PIRSF006268">
    <property type="entry name" value="ApbE"/>
    <property type="match status" value="1"/>
</dbReference>
<comment type="catalytic activity">
    <reaction evidence="9 10 12">
        <text>L-threonyl-[protein] + FAD = FMN-L-threonyl-[protein] + AMP + H(+)</text>
        <dbReference type="Rhea" id="RHEA:36847"/>
        <dbReference type="Rhea" id="RHEA-COMP:11060"/>
        <dbReference type="Rhea" id="RHEA-COMP:11061"/>
        <dbReference type="ChEBI" id="CHEBI:15378"/>
        <dbReference type="ChEBI" id="CHEBI:30013"/>
        <dbReference type="ChEBI" id="CHEBI:57692"/>
        <dbReference type="ChEBI" id="CHEBI:74257"/>
        <dbReference type="ChEBI" id="CHEBI:456215"/>
        <dbReference type="EC" id="2.7.1.180"/>
    </reaction>
</comment>
<reference evidence="13" key="1">
    <citation type="submission" date="2020-08" db="EMBL/GenBank/DDBJ databases">
        <title>Genome public.</title>
        <authorList>
            <person name="Liu C."/>
            <person name="Sun Q."/>
        </authorList>
    </citation>
    <scope>NUCLEOTIDE SEQUENCE</scope>
    <source>
        <strain evidence="13">BX21</strain>
    </source>
</reference>
<dbReference type="GO" id="GO:0046872">
    <property type="term" value="F:metal ion binding"/>
    <property type="evidence" value="ECO:0007669"/>
    <property type="project" value="UniProtKB-UniRule"/>
</dbReference>
<keyword evidence="4 10" id="KW-0808">Transferase</keyword>
<name>A0A926EX25_9FIRM</name>
<evidence type="ECO:0000256" key="9">
    <source>
        <dbReference type="ARBA" id="ARBA00048540"/>
    </source>
</evidence>
<dbReference type="PANTHER" id="PTHR30040">
    <property type="entry name" value="THIAMINE BIOSYNTHESIS LIPOPROTEIN APBE"/>
    <property type="match status" value="1"/>
</dbReference>
<dbReference type="EC" id="2.7.1.180" evidence="1 10"/>
<evidence type="ECO:0000313" key="13">
    <source>
        <dbReference type="EMBL" id="MBC8587889.1"/>
    </source>
</evidence>
<dbReference type="Pfam" id="PF02424">
    <property type="entry name" value="ApbE"/>
    <property type="match status" value="1"/>
</dbReference>
<keyword evidence="6 10" id="KW-0274">FAD</keyword>
<protein>
    <recommendedName>
        <fullName evidence="2 10">FAD:protein FMN transferase</fullName>
        <ecNumber evidence="1 10">2.7.1.180</ecNumber>
    </recommendedName>
    <alternativeName>
        <fullName evidence="8 10">Flavin transferase</fullName>
    </alternativeName>
</protein>
<dbReference type="Proteomes" id="UP000601171">
    <property type="component" value="Unassembled WGS sequence"/>
</dbReference>
<keyword evidence="14" id="KW-1185">Reference proteome</keyword>
<evidence type="ECO:0000256" key="6">
    <source>
        <dbReference type="ARBA" id="ARBA00022827"/>
    </source>
</evidence>
<keyword evidence="12" id="KW-1003">Cell membrane</keyword>
<dbReference type="InterPro" id="IPR024932">
    <property type="entry name" value="ApbE"/>
</dbReference>
<dbReference type="EMBL" id="JACRTG010000016">
    <property type="protein sequence ID" value="MBC8587889.1"/>
    <property type="molecule type" value="Genomic_DNA"/>
</dbReference>
<evidence type="ECO:0000256" key="10">
    <source>
        <dbReference type="PIRNR" id="PIRNR006268"/>
    </source>
</evidence>
<keyword evidence="3 10" id="KW-0285">Flavoprotein</keyword>
<dbReference type="GO" id="GO:0016740">
    <property type="term" value="F:transferase activity"/>
    <property type="evidence" value="ECO:0007669"/>
    <property type="project" value="UniProtKB-UniRule"/>
</dbReference>
<evidence type="ECO:0000313" key="14">
    <source>
        <dbReference type="Proteomes" id="UP000601171"/>
    </source>
</evidence>
<feature type="binding site" evidence="11">
    <location>
        <position position="309"/>
    </location>
    <ligand>
        <name>Mg(2+)</name>
        <dbReference type="ChEBI" id="CHEBI:18420"/>
    </ligand>
</feature>
<evidence type="ECO:0000256" key="7">
    <source>
        <dbReference type="ARBA" id="ARBA00022842"/>
    </source>
</evidence>
<gene>
    <name evidence="13" type="ORF">H8707_06525</name>
</gene>
<keyword evidence="12" id="KW-0472">Membrane</keyword>
<sequence>MKKKISMILILIILIASLSGCKKDKYNKYSDSFFDTFDTIIQIVGYTNTEEEFKSYVEDIHERMLVLHKYYDKYNNYEGINNIKTINDNAGKQPVKVDKEIIDLIQFSKDMYYKNGMETNIALGAVLNIWTQYREMAEEDPKNAMVPPMDELQEANKHTDIDKVIVDLENSTIYLEDPLMSLDVGAVAKGFATEIVAREIEAKGFNSGIISAGGNIRTIGKPLDGIRERWGVGIQNPNMSIGNNESNVLDTVFINDASVVTSGDYQRYYMVGDKVYHHLIDPKTLMPGDYYRAVTVVTADSGEADFLSTTVFMLPFEESKKFVESLDGVEALWVFKDGSVEATLGMKGIMKSEGATGSKSE</sequence>
<dbReference type="RefSeq" id="WP_262429336.1">
    <property type="nucleotide sequence ID" value="NZ_JACRTG010000016.1"/>
</dbReference>
<evidence type="ECO:0000256" key="5">
    <source>
        <dbReference type="ARBA" id="ARBA00022723"/>
    </source>
</evidence>
<comment type="function">
    <text evidence="12">Flavin transferase that catalyzes the transfer of the FMN moiety of FAD and its covalent binding to the hydroxyl group of a threonine residue in a target flavoprotein.</text>
</comment>
<dbReference type="PANTHER" id="PTHR30040:SF2">
    <property type="entry name" value="FAD:PROTEIN FMN TRANSFERASE"/>
    <property type="match status" value="1"/>
</dbReference>